<reference evidence="2" key="1">
    <citation type="journal article" date="2015" name="PLoS ONE">
        <title>Comprehensive Evaluation of Toxoplasma gondii VEG and Neospora caninum LIV Genomes with Tachyzoite Stage Transcriptome and Proteome Defines Novel Transcript Features.</title>
        <authorList>
            <person name="Ramaprasad A."/>
            <person name="Mourier T."/>
            <person name="Naeem R."/>
            <person name="Malas T.B."/>
            <person name="Moussa E."/>
            <person name="Panigrahi A."/>
            <person name="Vermont S.J."/>
            <person name="Otto T.D."/>
            <person name="Wastling J."/>
            <person name="Pain A."/>
        </authorList>
    </citation>
    <scope>NUCLEOTIDE SEQUENCE</scope>
    <source>
        <strain evidence="2">Liverpool</strain>
    </source>
</reference>
<proteinExistence type="predicted"/>
<feature type="compositionally biased region" description="Low complexity" evidence="1">
    <location>
        <begin position="673"/>
        <end position="692"/>
    </location>
</feature>
<feature type="compositionally biased region" description="Basic and acidic residues" evidence="1">
    <location>
        <begin position="411"/>
        <end position="423"/>
    </location>
</feature>
<protein>
    <submittedName>
        <fullName evidence="2">Uncharacterized protein</fullName>
    </submittedName>
</protein>
<feature type="compositionally biased region" description="Low complexity" evidence="1">
    <location>
        <begin position="362"/>
        <end position="372"/>
    </location>
</feature>
<organism evidence="2">
    <name type="scientific">Neospora caninum (strain Liverpool)</name>
    <dbReference type="NCBI Taxonomy" id="572307"/>
    <lineage>
        <taxon>Eukaryota</taxon>
        <taxon>Sar</taxon>
        <taxon>Alveolata</taxon>
        <taxon>Apicomplexa</taxon>
        <taxon>Conoidasida</taxon>
        <taxon>Coccidia</taxon>
        <taxon>Eucoccidiorida</taxon>
        <taxon>Eimeriorina</taxon>
        <taxon>Sarcocystidae</taxon>
        <taxon>Neospora</taxon>
    </lineage>
</organism>
<feature type="compositionally biased region" description="Basic and acidic residues" evidence="1">
    <location>
        <begin position="373"/>
        <end position="402"/>
    </location>
</feature>
<sequence length="747" mass="78166">MIVQTELILPDEEQKVINAQVERWTKLVISISHTDRLFFKFASYFSKGSLKVRLYCIAFYDNEDPNYVSLLSGHRTKLMRPEVQPAYPKTRIRCIFDQQLILPFDASSKGFHLGIVAVMGQKKKTGEGEFRRKLIGMTELIDARRDKIRLRRTVAWALFVPQDLVGHVATPQITGELFFSAEGFEGDDGPALPKEDVLRASFDFGAEDRKQAKMLAKAERVRRGVAKPAPEKPMGFFQRLFGGQRQKDAQPQTPEPVAYSAFLKTSLGKIPLPPAHKPEFLNVLSDAPRPDDATEGEPEVLRIVRNRMEVQSIIVTKTAGRRAEGGDAEKSKAGDGGGARSSTRSAGAHGSSHSDKPRRVHTSSASRSTATSERTDRSHRSEVQAKDAHLRVDRSARGDSRASPRKSPSASERDAKAGAKDTQKTASGGKMPPSPRGRTKDSGQPIPPSRSRVDATPRSTAETRAQQGKAGPGADTKATAPDSKQGTGKASAPPGKQSSAQRSASPAGQQATQSAVLPAKKADPKAAASPAKKADPKAAASPAKKADPKAAASPAKKADPKAAASPAKKADPKAAASPAKNADPKAAASPAKKADPKAAASPAKKASQNAPASEKAASKQRTASPAGKPANPTAAPGGKQAVTKSAALGKVSETKVTGPPPVKKVTGASPQQKAAGGTAKGPAKATKTSAGKDAGPPQKDATGAKPAEQGKTAKPGKPAETKAPAKKEAAAAPTVKKAAPAAPPKKA</sequence>
<gene>
    <name evidence="2" type="ORF">BN1204_029765</name>
</gene>
<feature type="compositionally biased region" description="Low complexity" evidence="1">
    <location>
        <begin position="340"/>
        <end position="351"/>
    </location>
</feature>
<feature type="compositionally biased region" description="Basic and acidic residues" evidence="1">
    <location>
        <begin position="717"/>
        <end position="729"/>
    </location>
</feature>
<accession>A0A0F7UBF4</accession>
<evidence type="ECO:0000313" key="2">
    <source>
        <dbReference type="EMBL" id="CEL67178.1"/>
    </source>
</evidence>
<dbReference type="AlphaFoldDB" id="A0A0F7UBF4"/>
<feature type="compositionally biased region" description="Low complexity" evidence="1">
    <location>
        <begin position="730"/>
        <end position="740"/>
    </location>
</feature>
<feature type="compositionally biased region" description="Polar residues" evidence="1">
    <location>
        <begin position="457"/>
        <end position="466"/>
    </location>
</feature>
<evidence type="ECO:0000256" key="1">
    <source>
        <dbReference type="SAM" id="MobiDB-lite"/>
    </source>
</evidence>
<feature type="region of interest" description="Disordered" evidence="1">
    <location>
        <begin position="315"/>
        <end position="747"/>
    </location>
</feature>
<feature type="compositionally biased region" description="Polar residues" evidence="1">
    <location>
        <begin position="496"/>
        <end position="515"/>
    </location>
</feature>
<feature type="compositionally biased region" description="Basic and acidic residues" evidence="1">
    <location>
        <begin position="321"/>
        <end position="333"/>
    </location>
</feature>
<feature type="compositionally biased region" description="Low complexity" evidence="1">
    <location>
        <begin position="525"/>
        <end position="613"/>
    </location>
</feature>
<dbReference type="EMBL" id="LN714482">
    <property type="protein sequence ID" value="CEL67178.1"/>
    <property type="molecule type" value="Genomic_DNA"/>
</dbReference>
<name>A0A0F7UBF4_NEOCL</name>